<proteinExistence type="predicted"/>
<protein>
    <submittedName>
        <fullName evidence="1">LAC12</fullName>
    </submittedName>
</protein>
<organism evidence="1">
    <name type="scientific">Arundo donax</name>
    <name type="common">Giant reed</name>
    <name type="synonym">Donax arundinaceus</name>
    <dbReference type="NCBI Taxonomy" id="35708"/>
    <lineage>
        <taxon>Eukaryota</taxon>
        <taxon>Viridiplantae</taxon>
        <taxon>Streptophyta</taxon>
        <taxon>Embryophyta</taxon>
        <taxon>Tracheophyta</taxon>
        <taxon>Spermatophyta</taxon>
        <taxon>Magnoliopsida</taxon>
        <taxon>Liliopsida</taxon>
        <taxon>Poales</taxon>
        <taxon>Poaceae</taxon>
        <taxon>PACMAD clade</taxon>
        <taxon>Arundinoideae</taxon>
        <taxon>Arundineae</taxon>
        <taxon>Arundo</taxon>
    </lineage>
</organism>
<reference evidence="1" key="2">
    <citation type="journal article" date="2015" name="Data Brief">
        <title>Shoot transcriptome of the giant reed, Arundo donax.</title>
        <authorList>
            <person name="Barrero R.A."/>
            <person name="Guerrero F.D."/>
            <person name="Moolhuijzen P."/>
            <person name="Goolsby J.A."/>
            <person name="Tidwell J."/>
            <person name="Bellgard S.E."/>
            <person name="Bellgard M.I."/>
        </authorList>
    </citation>
    <scope>NUCLEOTIDE SEQUENCE</scope>
    <source>
        <tissue evidence="1">Shoot tissue taken approximately 20 cm above the soil surface</tissue>
    </source>
</reference>
<sequence>MATHPPACTPTVLRSTGSTRLNLAGSFTWSKLPNPWPTT</sequence>
<reference evidence="1" key="1">
    <citation type="submission" date="2014-09" db="EMBL/GenBank/DDBJ databases">
        <authorList>
            <person name="Magalhaes I.L.F."/>
            <person name="Oliveira U."/>
            <person name="Santos F.R."/>
            <person name="Vidigal T.H.D.A."/>
            <person name="Brescovit A.D."/>
            <person name="Santos A.J."/>
        </authorList>
    </citation>
    <scope>NUCLEOTIDE SEQUENCE</scope>
    <source>
        <tissue evidence="1">Shoot tissue taken approximately 20 cm above the soil surface</tissue>
    </source>
</reference>
<name>A0A0A8ZJL7_ARUDO</name>
<dbReference type="AlphaFoldDB" id="A0A0A8ZJL7"/>
<accession>A0A0A8ZJL7</accession>
<dbReference type="EMBL" id="GBRH01260007">
    <property type="protein sequence ID" value="JAD37888.1"/>
    <property type="molecule type" value="Transcribed_RNA"/>
</dbReference>
<evidence type="ECO:0000313" key="1">
    <source>
        <dbReference type="EMBL" id="JAD37888.1"/>
    </source>
</evidence>